<keyword evidence="6 10" id="KW-1133">Transmembrane helix</keyword>
<evidence type="ECO:0000256" key="10">
    <source>
        <dbReference type="SAM" id="Phobius"/>
    </source>
</evidence>
<evidence type="ECO:0000256" key="3">
    <source>
        <dbReference type="ARBA" id="ARBA00022692"/>
    </source>
</evidence>
<keyword evidence="5" id="KW-0813">Transport</keyword>
<dbReference type="Proteomes" id="UP000191144">
    <property type="component" value="Chromosome D"/>
</dbReference>
<evidence type="ECO:0000313" key="13">
    <source>
        <dbReference type="EMBL" id="SCU85760.1"/>
    </source>
</evidence>
<dbReference type="InterPro" id="IPR015720">
    <property type="entry name" value="Emp24-like"/>
</dbReference>
<name>A0A1G4J7C4_9SACH</name>
<evidence type="ECO:0000256" key="5">
    <source>
        <dbReference type="ARBA" id="ARBA00022892"/>
    </source>
</evidence>
<feature type="chain" id="PRO_5009235906" evidence="11">
    <location>
        <begin position="18"/>
        <end position="207"/>
    </location>
</feature>
<evidence type="ECO:0000256" key="8">
    <source>
        <dbReference type="RuleBase" id="RU003827"/>
    </source>
</evidence>
<keyword evidence="3 8" id="KW-0812">Transmembrane</keyword>
<keyword evidence="7 10" id="KW-0472">Membrane</keyword>
<dbReference type="InterPro" id="IPR009038">
    <property type="entry name" value="GOLD_dom"/>
</dbReference>
<comment type="subcellular location">
    <subcellularLocation>
        <location evidence="1 8">Membrane</location>
        <topology evidence="1 8">Single-pass type I membrane protein</topology>
    </subcellularLocation>
</comment>
<gene>
    <name evidence="13" type="ORF">LAME_0D02652G</name>
</gene>
<evidence type="ECO:0000256" key="9">
    <source>
        <dbReference type="SAM" id="Coils"/>
    </source>
</evidence>
<evidence type="ECO:0000313" key="14">
    <source>
        <dbReference type="Proteomes" id="UP000191144"/>
    </source>
</evidence>
<comment type="similarity">
    <text evidence="2 8">Belongs to the EMP24/GP25L family.</text>
</comment>
<dbReference type="EMBL" id="LT598482">
    <property type="protein sequence ID" value="SCU85760.1"/>
    <property type="molecule type" value="Genomic_DNA"/>
</dbReference>
<feature type="signal peptide" evidence="11">
    <location>
        <begin position="1"/>
        <end position="17"/>
    </location>
</feature>
<dbReference type="AlphaFoldDB" id="A0A1G4J7C4"/>
<evidence type="ECO:0000256" key="6">
    <source>
        <dbReference type="ARBA" id="ARBA00022989"/>
    </source>
</evidence>
<reference evidence="14" key="1">
    <citation type="submission" date="2016-03" db="EMBL/GenBank/DDBJ databases">
        <authorList>
            <person name="Devillers Hugo."/>
        </authorList>
    </citation>
    <scope>NUCLEOTIDE SEQUENCE [LARGE SCALE GENOMIC DNA]</scope>
</reference>
<dbReference type="Pfam" id="PF01105">
    <property type="entry name" value="EMP24_GP25L"/>
    <property type="match status" value="1"/>
</dbReference>
<protein>
    <submittedName>
        <fullName evidence="13">LAME_0D02652g1_1</fullName>
    </submittedName>
</protein>
<dbReference type="OrthoDB" id="3427at2759"/>
<keyword evidence="14" id="KW-1185">Reference proteome</keyword>
<dbReference type="PROSITE" id="PS50866">
    <property type="entry name" value="GOLD"/>
    <property type="match status" value="1"/>
</dbReference>
<feature type="coiled-coil region" evidence="9">
    <location>
        <begin position="135"/>
        <end position="162"/>
    </location>
</feature>
<dbReference type="SMART" id="SM01190">
    <property type="entry name" value="EMP24_GP25L"/>
    <property type="match status" value="1"/>
</dbReference>
<keyword evidence="9" id="KW-0175">Coiled coil</keyword>
<evidence type="ECO:0000256" key="4">
    <source>
        <dbReference type="ARBA" id="ARBA00022729"/>
    </source>
</evidence>
<accession>A0A1G4J7C4</accession>
<evidence type="ECO:0000256" key="7">
    <source>
        <dbReference type="ARBA" id="ARBA00023136"/>
    </source>
</evidence>
<dbReference type="PANTHER" id="PTHR22811">
    <property type="entry name" value="TRANSMEMBRANE EMP24 DOMAIN-CONTAINING PROTEIN"/>
    <property type="match status" value="1"/>
</dbReference>
<dbReference type="GO" id="GO:0005737">
    <property type="term" value="C:cytoplasm"/>
    <property type="evidence" value="ECO:0007669"/>
    <property type="project" value="GOC"/>
</dbReference>
<feature type="domain" description="GOLD" evidence="12">
    <location>
        <begin position="27"/>
        <end position="117"/>
    </location>
</feature>
<dbReference type="GO" id="GO:0016020">
    <property type="term" value="C:membrane"/>
    <property type="evidence" value="ECO:0007669"/>
    <property type="project" value="UniProtKB-SubCell"/>
</dbReference>
<dbReference type="GO" id="GO:0006888">
    <property type="term" value="P:endoplasmic reticulum to Golgi vesicle-mediated transport"/>
    <property type="evidence" value="ECO:0007669"/>
    <property type="project" value="UniProtKB-ARBA"/>
</dbReference>
<evidence type="ECO:0000256" key="1">
    <source>
        <dbReference type="ARBA" id="ARBA00004479"/>
    </source>
</evidence>
<keyword evidence="5" id="KW-0931">ER-Golgi transport</keyword>
<evidence type="ECO:0000256" key="11">
    <source>
        <dbReference type="SAM" id="SignalP"/>
    </source>
</evidence>
<sequence length="207" mass="23597">MLHTALTTAFFICHVFGLHVYMGNGDVRCFYENLVPGSLLKAKFQTAIVIDEMDFNQQVDFNLTALISETFDNDHIALRQQVGPEGETVFTALGNGEHRICLKSAISEPHVMLRVQLAFEISRLQLPDLDITQKAKSARDRIERLVARMETLRNEQRATKAREKAASKLSEFVHSRVLFWSLFQVLVLITSCTIQLRALKCFLQHHP</sequence>
<evidence type="ECO:0000256" key="2">
    <source>
        <dbReference type="ARBA" id="ARBA00007104"/>
    </source>
</evidence>
<proteinExistence type="inferred from homology"/>
<feature type="transmembrane region" description="Helical" evidence="10">
    <location>
        <begin position="177"/>
        <end position="199"/>
    </location>
</feature>
<organism evidence="13 14">
    <name type="scientific">Lachancea meyersii CBS 8951</name>
    <dbReference type="NCBI Taxonomy" id="1266667"/>
    <lineage>
        <taxon>Eukaryota</taxon>
        <taxon>Fungi</taxon>
        <taxon>Dikarya</taxon>
        <taxon>Ascomycota</taxon>
        <taxon>Saccharomycotina</taxon>
        <taxon>Saccharomycetes</taxon>
        <taxon>Saccharomycetales</taxon>
        <taxon>Saccharomycetaceae</taxon>
        <taxon>Lachancea</taxon>
    </lineage>
</organism>
<keyword evidence="4 11" id="KW-0732">Signal</keyword>
<evidence type="ECO:0000259" key="12">
    <source>
        <dbReference type="PROSITE" id="PS50866"/>
    </source>
</evidence>